<protein>
    <submittedName>
        <fullName evidence="4">CocE/NonD family hydrolase</fullName>
    </submittedName>
</protein>
<dbReference type="PANTHER" id="PTHR43056:SF10">
    <property type="entry name" value="COCE_NOND FAMILY, PUTATIVE (AFU_ORTHOLOGUE AFUA_7G00600)-RELATED"/>
    <property type="match status" value="1"/>
</dbReference>
<proteinExistence type="predicted"/>
<dbReference type="InterPro" id="IPR005674">
    <property type="entry name" value="CocE/Ser_esterase"/>
</dbReference>
<keyword evidence="2" id="KW-0732">Signal</keyword>
<name>A0ABT0RFF8_9SPHN</name>
<dbReference type="RefSeq" id="WP_249867930.1">
    <property type="nucleotide sequence ID" value="NZ_JAMGBC010000001.1"/>
</dbReference>
<dbReference type="Pfam" id="PF08530">
    <property type="entry name" value="PepX_C"/>
    <property type="match status" value="1"/>
</dbReference>
<dbReference type="InterPro" id="IPR013736">
    <property type="entry name" value="Xaa-Pro_dipept_C"/>
</dbReference>
<dbReference type="SUPFAM" id="SSF53474">
    <property type="entry name" value="alpha/beta-Hydrolases"/>
    <property type="match status" value="1"/>
</dbReference>
<dbReference type="Proteomes" id="UP001165343">
    <property type="component" value="Unassembled WGS sequence"/>
</dbReference>
<feature type="chain" id="PRO_5046388157" evidence="2">
    <location>
        <begin position="20"/>
        <end position="633"/>
    </location>
</feature>
<evidence type="ECO:0000256" key="1">
    <source>
        <dbReference type="ARBA" id="ARBA00022801"/>
    </source>
</evidence>
<dbReference type="EMBL" id="JAMGBC010000001">
    <property type="protein sequence ID" value="MCL6679007.1"/>
    <property type="molecule type" value="Genomic_DNA"/>
</dbReference>
<gene>
    <name evidence="4" type="ORF">LZ519_06710</name>
</gene>
<dbReference type="Gene3D" id="3.40.50.1820">
    <property type="entry name" value="alpha/beta hydrolase"/>
    <property type="match status" value="1"/>
</dbReference>
<dbReference type="PANTHER" id="PTHR43056">
    <property type="entry name" value="PEPTIDASE S9 PROLYL OLIGOPEPTIDASE"/>
    <property type="match status" value="1"/>
</dbReference>
<organism evidence="4 5">
    <name type="scientific">Sphingomonas anseongensis</name>
    <dbReference type="NCBI Taxonomy" id="2908207"/>
    <lineage>
        <taxon>Bacteria</taxon>
        <taxon>Pseudomonadati</taxon>
        <taxon>Pseudomonadota</taxon>
        <taxon>Alphaproteobacteria</taxon>
        <taxon>Sphingomonadales</taxon>
        <taxon>Sphingomonadaceae</taxon>
        <taxon>Sphingomonas</taxon>
    </lineage>
</organism>
<dbReference type="InterPro" id="IPR050585">
    <property type="entry name" value="Xaa-Pro_dipeptidyl-ppase/CocE"/>
</dbReference>
<feature type="signal peptide" evidence="2">
    <location>
        <begin position="1"/>
        <end position="19"/>
    </location>
</feature>
<dbReference type="InterPro" id="IPR000383">
    <property type="entry name" value="Xaa-Pro-like_dom"/>
</dbReference>
<evidence type="ECO:0000313" key="5">
    <source>
        <dbReference type="Proteomes" id="UP001165343"/>
    </source>
</evidence>
<feature type="domain" description="Xaa-Pro dipeptidyl-peptidase C-terminal" evidence="3">
    <location>
        <begin position="371"/>
        <end position="628"/>
    </location>
</feature>
<keyword evidence="1 4" id="KW-0378">Hydrolase</keyword>
<dbReference type="Gene3D" id="2.60.120.260">
    <property type="entry name" value="Galactose-binding domain-like"/>
    <property type="match status" value="1"/>
</dbReference>
<dbReference type="SUPFAM" id="SSF49785">
    <property type="entry name" value="Galactose-binding domain-like"/>
    <property type="match status" value="1"/>
</dbReference>
<comment type="caution">
    <text evidence="4">The sequence shown here is derived from an EMBL/GenBank/DDBJ whole genome shotgun (WGS) entry which is preliminary data.</text>
</comment>
<dbReference type="GO" id="GO:0016787">
    <property type="term" value="F:hydrolase activity"/>
    <property type="evidence" value="ECO:0007669"/>
    <property type="project" value="UniProtKB-KW"/>
</dbReference>
<reference evidence="4" key="1">
    <citation type="submission" date="2022-05" db="EMBL/GenBank/DDBJ databases">
        <authorList>
            <person name="Jo J.-H."/>
            <person name="Im W.-T."/>
        </authorList>
    </citation>
    <scope>NUCLEOTIDE SEQUENCE</scope>
    <source>
        <strain evidence="4">RG327</strain>
    </source>
</reference>
<dbReference type="InterPro" id="IPR029058">
    <property type="entry name" value="AB_hydrolase_fold"/>
</dbReference>
<dbReference type="Gene3D" id="1.10.3020.10">
    <property type="entry name" value="alpha-amino acid ester hydrolase ( Helical cap domain)"/>
    <property type="match status" value="1"/>
</dbReference>
<evidence type="ECO:0000256" key="2">
    <source>
        <dbReference type="SAM" id="SignalP"/>
    </source>
</evidence>
<dbReference type="SMART" id="SM00939">
    <property type="entry name" value="PepX_C"/>
    <property type="match status" value="1"/>
</dbReference>
<evidence type="ECO:0000259" key="3">
    <source>
        <dbReference type="SMART" id="SM00939"/>
    </source>
</evidence>
<sequence>MNRILLRAAASILPLLAIAAAPPERVTPMTPDVVASYDAVLPQADFIRREAMVPMRDGTKLYTVIYMKKGVANAPILLSRTPYDAKGSTNRTSSLKVVDKLPIMYKEFVEDGYIIVQQDIRGLHNSEGTFVMNRPIVGPLNTTGIDESTDAYDAIDWLVKNVPESNGRVGTIGSSYLGFLTLASEINPHAALKAAVPQSPMVDGWMGDDWFHNGAFRVGGFDFGLSQSTGKADAGASLPVGTGDDYARYLEAGSMADFARKYRIENVPFVQKLMQNPAYTEFWSGQAVDKWMAAHPLTVPTMLEVGQWDQEDSYGGPAVYKALKDKYEGSGLLHLVIGPWRHSGANHYGYELGDLTFAGDTALQWRRDWLKPWLDHYLKGSADPKHPPVLTYATGIDKWEGSPRWPMGTPTPLFLTAGAGATFDRPAASGHDNYVSDPAKPVPYLPRPITGAQWKTWLVTDQRFVDGRTDVLSYTTAPLTKPVHIMGAPQVDLFAATSGTDSDWVVKLIDVYPNENPEGESQGSKRDMSGFQLPIGIEIFRGRYVDSFARPHALTPGKATEYRFGLPNVDHVFLPGHKIMVQVQSSLFPLYDRNPQTYVPNIFYAKSGDYRAATQTVFHGGTNASAVYLPIVP</sequence>
<keyword evidence="5" id="KW-1185">Reference proteome</keyword>
<accession>A0ABT0RFF8</accession>
<dbReference type="InterPro" id="IPR008979">
    <property type="entry name" value="Galactose-bd-like_sf"/>
</dbReference>
<dbReference type="NCBIfam" id="TIGR00976">
    <property type="entry name" value="CocE_NonD"/>
    <property type="match status" value="1"/>
</dbReference>
<dbReference type="Pfam" id="PF02129">
    <property type="entry name" value="Peptidase_S15"/>
    <property type="match status" value="1"/>
</dbReference>
<evidence type="ECO:0000313" key="4">
    <source>
        <dbReference type="EMBL" id="MCL6679007.1"/>
    </source>
</evidence>